<protein>
    <submittedName>
        <fullName evidence="1 3">Uncharacterized protein</fullName>
    </submittedName>
</protein>
<reference evidence="1 3" key="1">
    <citation type="journal article" date="2020" name="Stud. Mycol.">
        <title>101 Dothideomycetes genomes: a test case for predicting lifestyles and emergence of pathogens.</title>
        <authorList>
            <person name="Haridas S."/>
            <person name="Albert R."/>
            <person name="Binder M."/>
            <person name="Bloem J."/>
            <person name="Labutti K."/>
            <person name="Salamov A."/>
            <person name="Andreopoulos B."/>
            <person name="Baker S."/>
            <person name="Barry K."/>
            <person name="Bills G."/>
            <person name="Bluhm B."/>
            <person name="Cannon C."/>
            <person name="Castanera R."/>
            <person name="Culley D."/>
            <person name="Daum C."/>
            <person name="Ezra D."/>
            <person name="Gonzalez J."/>
            <person name="Henrissat B."/>
            <person name="Kuo A."/>
            <person name="Liang C."/>
            <person name="Lipzen A."/>
            <person name="Lutzoni F."/>
            <person name="Magnuson J."/>
            <person name="Mondo S."/>
            <person name="Nolan M."/>
            <person name="Ohm R."/>
            <person name="Pangilinan J."/>
            <person name="Park H.-J."/>
            <person name="Ramirez L."/>
            <person name="Alfaro M."/>
            <person name="Sun H."/>
            <person name="Tritt A."/>
            <person name="Yoshinaga Y."/>
            <person name="Zwiers L.-H."/>
            <person name="Turgeon B."/>
            <person name="Goodwin S."/>
            <person name="Spatafora J."/>
            <person name="Crous P."/>
            <person name="Grigoriev I."/>
        </authorList>
    </citation>
    <scope>NUCLEOTIDE SEQUENCE</scope>
    <source>
        <strain evidence="1 3">CBS 304.34</strain>
    </source>
</reference>
<proteinExistence type="predicted"/>
<sequence>MLEVDGILFQLDLYVTCQGRPWGEACGTYRREIFRRDYQEDDAEKQVTLLYRLHEGIVEQQIQRMRDVEPSVGETLLELNVMGVMLKKCLTRGDNFVASSEYDMWRSCFIKLIRWKYDAQFGL</sequence>
<evidence type="ECO:0000313" key="2">
    <source>
        <dbReference type="Proteomes" id="UP000504636"/>
    </source>
</evidence>
<name>A0A6A6YHF6_9PEZI</name>
<dbReference type="EMBL" id="MU003705">
    <property type="protein sequence ID" value="KAF2807445.1"/>
    <property type="molecule type" value="Genomic_DNA"/>
</dbReference>
<evidence type="ECO:0000313" key="3">
    <source>
        <dbReference type="RefSeq" id="XP_033574409.1"/>
    </source>
</evidence>
<evidence type="ECO:0000313" key="1">
    <source>
        <dbReference type="EMBL" id="KAF2807445.1"/>
    </source>
</evidence>
<keyword evidence="2" id="KW-1185">Reference proteome</keyword>
<dbReference type="OrthoDB" id="5338920at2759"/>
<dbReference type="Proteomes" id="UP000504636">
    <property type="component" value="Unplaced"/>
</dbReference>
<organism evidence="1">
    <name type="scientific">Mytilinidion resinicola</name>
    <dbReference type="NCBI Taxonomy" id="574789"/>
    <lineage>
        <taxon>Eukaryota</taxon>
        <taxon>Fungi</taxon>
        <taxon>Dikarya</taxon>
        <taxon>Ascomycota</taxon>
        <taxon>Pezizomycotina</taxon>
        <taxon>Dothideomycetes</taxon>
        <taxon>Pleosporomycetidae</taxon>
        <taxon>Mytilinidiales</taxon>
        <taxon>Mytilinidiaceae</taxon>
        <taxon>Mytilinidion</taxon>
    </lineage>
</organism>
<reference evidence="3" key="2">
    <citation type="submission" date="2020-04" db="EMBL/GenBank/DDBJ databases">
        <authorList>
            <consortium name="NCBI Genome Project"/>
        </authorList>
    </citation>
    <scope>NUCLEOTIDE SEQUENCE</scope>
    <source>
        <strain evidence="3">CBS 304.34</strain>
    </source>
</reference>
<dbReference type="GeneID" id="54466661"/>
<dbReference type="RefSeq" id="XP_033574409.1">
    <property type="nucleotide sequence ID" value="XM_033725768.1"/>
</dbReference>
<reference evidence="3" key="3">
    <citation type="submission" date="2025-04" db="UniProtKB">
        <authorList>
            <consortium name="RefSeq"/>
        </authorList>
    </citation>
    <scope>IDENTIFICATION</scope>
    <source>
        <strain evidence="3">CBS 304.34</strain>
    </source>
</reference>
<accession>A0A6A6YHF6</accession>
<gene>
    <name evidence="1 3" type="ORF">BDZ99DRAFT_523062</name>
</gene>
<dbReference type="AlphaFoldDB" id="A0A6A6YHF6"/>